<dbReference type="STRING" id="692275.M3AXQ1"/>
<protein>
    <recommendedName>
        <fullName evidence="5">RNA polymerase II degradation factor 1</fullName>
    </recommendedName>
</protein>
<dbReference type="RefSeq" id="XP_016759636.1">
    <property type="nucleotide sequence ID" value="XM_016906168.1"/>
</dbReference>
<dbReference type="PANTHER" id="PTHR16308">
    <property type="entry name" value="UBIQUITIN ASSOCIATED PROTEIN 2-LIKE/LINGERER"/>
    <property type="match status" value="1"/>
</dbReference>
<evidence type="ECO:0000256" key="15">
    <source>
        <dbReference type="ARBA" id="ARBA00023242"/>
    </source>
</evidence>
<feature type="compositionally biased region" description="Basic and acidic residues" evidence="16">
    <location>
        <begin position="346"/>
        <end position="355"/>
    </location>
</feature>
<comment type="similarity">
    <text evidence="4">Belongs to the DEF1 family.</text>
</comment>
<feature type="compositionally biased region" description="Low complexity" evidence="16">
    <location>
        <begin position="690"/>
        <end position="719"/>
    </location>
</feature>
<feature type="compositionally biased region" description="Low complexity" evidence="16">
    <location>
        <begin position="316"/>
        <end position="341"/>
    </location>
</feature>
<evidence type="ECO:0000259" key="17">
    <source>
        <dbReference type="PROSITE" id="PS51140"/>
    </source>
</evidence>
<feature type="compositionally biased region" description="Low complexity" evidence="16">
    <location>
        <begin position="814"/>
        <end position="846"/>
    </location>
</feature>
<feature type="compositionally biased region" description="Gly residues" evidence="16">
    <location>
        <begin position="19"/>
        <end position="30"/>
    </location>
</feature>
<dbReference type="GeneID" id="27903305"/>
<organism evidence="18 19">
    <name type="scientific">Sphaerulina musiva (strain SO2202)</name>
    <name type="common">Poplar stem canker fungus</name>
    <name type="synonym">Septoria musiva</name>
    <dbReference type="NCBI Taxonomy" id="692275"/>
    <lineage>
        <taxon>Eukaryota</taxon>
        <taxon>Fungi</taxon>
        <taxon>Dikarya</taxon>
        <taxon>Ascomycota</taxon>
        <taxon>Pezizomycotina</taxon>
        <taxon>Dothideomycetes</taxon>
        <taxon>Dothideomycetidae</taxon>
        <taxon>Mycosphaerellales</taxon>
        <taxon>Mycosphaerellaceae</taxon>
        <taxon>Sphaerulina</taxon>
    </lineage>
</organism>
<evidence type="ECO:0000256" key="7">
    <source>
        <dbReference type="ARBA" id="ARBA00022490"/>
    </source>
</evidence>
<feature type="region of interest" description="Disordered" evidence="16">
    <location>
        <begin position="235"/>
        <end position="389"/>
    </location>
</feature>
<dbReference type="GO" id="GO:0043130">
    <property type="term" value="F:ubiquitin binding"/>
    <property type="evidence" value="ECO:0007669"/>
    <property type="project" value="InterPro"/>
</dbReference>
<feature type="compositionally biased region" description="Polar residues" evidence="16">
    <location>
        <begin position="510"/>
        <end position="521"/>
    </location>
</feature>
<evidence type="ECO:0000256" key="4">
    <source>
        <dbReference type="ARBA" id="ARBA00005491"/>
    </source>
</evidence>
<evidence type="ECO:0000256" key="1">
    <source>
        <dbReference type="ARBA" id="ARBA00004123"/>
    </source>
</evidence>
<dbReference type="Pfam" id="PF02845">
    <property type="entry name" value="CUE"/>
    <property type="match status" value="1"/>
</dbReference>
<feature type="compositionally biased region" description="Gly residues" evidence="16">
    <location>
        <begin position="920"/>
        <end position="931"/>
    </location>
</feature>
<evidence type="ECO:0000256" key="14">
    <source>
        <dbReference type="ARBA" id="ARBA00023204"/>
    </source>
</evidence>
<keyword evidence="13" id="KW-0238">DNA-binding</keyword>
<feature type="compositionally biased region" description="Polar residues" evidence="16">
    <location>
        <begin position="545"/>
        <end position="562"/>
    </location>
</feature>
<dbReference type="Proteomes" id="UP000016931">
    <property type="component" value="Unassembled WGS sequence"/>
</dbReference>
<keyword evidence="12" id="KW-0779">Telomere</keyword>
<sequence>MSEIDTRTVPSRGRSSVRGGRGGTSRGGPRGGRKVNGTSTEAATLEESLEDQGEIGQMKKKYQPELTMLKDMFPDWTDTDLVFALEEADGDVGATVDKITQGAVSQFAEVKKPKDRARSKVPAESTAAGATDRPHFSARGARGRGGFEGARGGRGRGADRGRGGFRGSRGGHASTNGVDKDANGSTSVPTTESNAWDTTATSEATAAWDNTPAEPVKESVDTGDNVLGTVTAVDPAPAASTQPAKSSVIEQGSAKKSWASMFAKPKPAPAPVPQKQILTRQPPPVELDATEQAVPEPAEAAVEPVHETFEQPEPPAEAAGPSEPQAVEPAATPETATAPDPLTEENVEHLPDESHAPATQTVASTAGSMDSRNLTPLHPPQAPIGRPPVGGYATVAARLAGAGGRSASYQRRVQEQQEAVVMPGHNAVDRAAVQFGSMGLNGEAGPDVDEEREEPETRHAPQHSPPAQPRTSLPPAARAAQESLLPEAQPQAPAQAQPTPKQAPGLPPASVQNQQQIQDPSLGQPPSQDQQYPQSYNQYARGYVQPQSLPGGQQDNVAQQQKPYDPFSHQAQQSQYDQYGHSQQQHQPQPQHQSGFGGLSSAPGDYSSYYTSDAPRNNYQQYYGGSYGAGQDSRQQAGQSQPHDPTIGQQRSTSGYGANENAFASHGHQQAQSRFAEAPGSGHNTPNPVAASQQQPSQTAQSQHSLPQQQQGHGQQHFPNAAAAAAAGYPYGHPYYSSAYPTAYANQFNGYTQAYGAGSGYSAGQGGYQGKQQPQQQQSQQGNSYGAPHSYGSSYDQHSASPANVHAYGQNQRSASGMGASLGGLDDYGRSSAQAGSHQQSSAFGSVHDPFARSTSGFGAQGGYGQQSIGGQEDSLKAYDNAKSGPSPALGQPGRPGSAANSAAGNAQSGLPPPQHGQHSGFGGGYPGFQGQGNPYNGLGGLGGHQQAQQSQQGQQSGQYGYGGFNQTYGSYGQSRGGWAQNYGAH</sequence>
<comment type="subcellular location">
    <subcellularLocation>
        <location evidence="3">Chromosome</location>
        <location evidence="3">Telomere</location>
    </subcellularLocation>
    <subcellularLocation>
        <location evidence="2">Cytoplasm</location>
    </subcellularLocation>
    <subcellularLocation>
        <location evidence="1">Nucleus</location>
    </subcellularLocation>
</comment>
<feature type="domain" description="CUE" evidence="17">
    <location>
        <begin position="61"/>
        <end position="104"/>
    </location>
</feature>
<evidence type="ECO:0000256" key="13">
    <source>
        <dbReference type="ARBA" id="ARBA00023125"/>
    </source>
</evidence>
<feature type="region of interest" description="Disordered" evidence="16">
    <location>
        <begin position="1"/>
        <end position="52"/>
    </location>
</feature>
<dbReference type="PANTHER" id="PTHR16308:SF13">
    <property type="entry name" value="PROTEIN LINGERER"/>
    <property type="match status" value="1"/>
</dbReference>
<feature type="compositionally biased region" description="Polar residues" evidence="16">
    <location>
        <begin position="608"/>
        <end position="618"/>
    </location>
</feature>
<dbReference type="CDD" id="cd14368">
    <property type="entry name" value="CUE_DEF1_like"/>
    <property type="match status" value="1"/>
</dbReference>
<dbReference type="HOGENOM" id="CLU_008092_0_0_1"/>
<feature type="compositionally biased region" description="Pro residues" evidence="16">
    <location>
        <begin position="377"/>
        <end position="386"/>
    </location>
</feature>
<gene>
    <name evidence="18" type="ORF">SEPMUDRAFT_150426</name>
</gene>
<keyword evidence="6" id="KW-0158">Chromosome</keyword>
<feature type="compositionally biased region" description="Polar residues" evidence="16">
    <location>
        <begin position="357"/>
        <end position="374"/>
    </location>
</feature>
<feature type="compositionally biased region" description="Gly residues" evidence="16">
    <location>
        <begin position="143"/>
        <end position="152"/>
    </location>
</feature>
<feature type="compositionally biased region" description="Low complexity" evidence="16">
    <location>
        <begin position="7"/>
        <end position="18"/>
    </location>
</feature>
<feature type="compositionally biased region" description="Low complexity" evidence="16">
    <location>
        <begin position="897"/>
        <end position="907"/>
    </location>
</feature>
<feature type="compositionally biased region" description="Low complexity" evidence="16">
    <location>
        <begin position="524"/>
        <end position="539"/>
    </location>
</feature>
<proteinExistence type="inferred from homology"/>
<dbReference type="InterPro" id="IPR003892">
    <property type="entry name" value="CUE"/>
</dbReference>
<evidence type="ECO:0000256" key="10">
    <source>
        <dbReference type="ARBA" id="ARBA00022786"/>
    </source>
</evidence>
<dbReference type="OrthoDB" id="5396806at2759"/>
<dbReference type="GO" id="GO:0005737">
    <property type="term" value="C:cytoplasm"/>
    <property type="evidence" value="ECO:0007669"/>
    <property type="project" value="UniProtKB-SubCell"/>
</dbReference>
<evidence type="ECO:0000313" key="19">
    <source>
        <dbReference type="Proteomes" id="UP000016931"/>
    </source>
</evidence>
<evidence type="ECO:0000256" key="9">
    <source>
        <dbReference type="ARBA" id="ARBA00022763"/>
    </source>
</evidence>
<evidence type="ECO:0000256" key="12">
    <source>
        <dbReference type="ARBA" id="ARBA00022895"/>
    </source>
</evidence>
<reference evidence="18 19" key="1">
    <citation type="journal article" date="2012" name="PLoS Pathog.">
        <title>Diverse lifestyles and strategies of plant pathogenesis encoded in the genomes of eighteen Dothideomycetes fungi.</title>
        <authorList>
            <person name="Ohm R.A."/>
            <person name="Feau N."/>
            <person name="Henrissat B."/>
            <person name="Schoch C.L."/>
            <person name="Horwitz B.A."/>
            <person name="Barry K.W."/>
            <person name="Condon B.J."/>
            <person name="Copeland A.C."/>
            <person name="Dhillon B."/>
            <person name="Glaser F."/>
            <person name="Hesse C.N."/>
            <person name="Kosti I."/>
            <person name="LaButti K."/>
            <person name="Lindquist E.A."/>
            <person name="Lucas S."/>
            <person name="Salamov A.A."/>
            <person name="Bradshaw R.E."/>
            <person name="Ciuffetti L."/>
            <person name="Hamelin R.C."/>
            <person name="Kema G.H.J."/>
            <person name="Lawrence C."/>
            <person name="Scott J.A."/>
            <person name="Spatafora J.W."/>
            <person name="Turgeon B.G."/>
            <person name="de Wit P.J.G.M."/>
            <person name="Zhong S."/>
            <person name="Goodwin S.B."/>
            <person name="Grigoriev I.V."/>
        </authorList>
    </citation>
    <scope>NUCLEOTIDE SEQUENCE [LARGE SCALE GENOMIC DNA]</scope>
    <source>
        <strain evidence="18 19">SO2202</strain>
    </source>
</reference>
<evidence type="ECO:0000256" key="16">
    <source>
        <dbReference type="SAM" id="MobiDB-lite"/>
    </source>
</evidence>
<dbReference type="PROSITE" id="PS51140">
    <property type="entry name" value="CUE"/>
    <property type="match status" value="1"/>
</dbReference>
<feature type="region of interest" description="Disordered" evidence="16">
    <location>
        <begin position="109"/>
        <end position="222"/>
    </location>
</feature>
<dbReference type="GO" id="GO:0005634">
    <property type="term" value="C:nucleus"/>
    <property type="evidence" value="ECO:0007669"/>
    <property type="project" value="UniProtKB-SubCell"/>
</dbReference>
<feature type="region of interest" description="Disordered" evidence="16">
    <location>
        <begin position="764"/>
        <end position="962"/>
    </location>
</feature>
<dbReference type="AlphaFoldDB" id="M3AXQ1"/>
<dbReference type="GO" id="GO:0006281">
    <property type="term" value="P:DNA repair"/>
    <property type="evidence" value="ECO:0007669"/>
    <property type="project" value="UniProtKB-KW"/>
</dbReference>
<keyword evidence="7" id="KW-0963">Cytoplasm</keyword>
<feature type="compositionally biased region" description="Low complexity" evidence="16">
    <location>
        <begin position="770"/>
        <end position="787"/>
    </location>
</feature>
<feature type="region of interest" description="Disordered" evidence="16">
    <location>
        <begin position="432"/>
        <end position="719"/>
    </location>
</feature>
<evidence type="ECO:0000256" key="6">
    <source>
        <dbReference type="ARBA" id="ARBA00022454"/>
    </source>
</evidence>
<feature type="compositionally biased region" description="Polar residues" evidence="16">
    <location>
        <begin position="239"/>
        <end position="250"/>
    </location>
</feature>
<keyword evidence="19" id="KW-1185">Reference proteome</keyword>
<dbReference type="GO" id="GO:0003677">
    <property type="term" value="F:DNA binding"/>
    <property type="evidence" value="ECO:0007669"/>
    <property type="project" value="UniProtKB-KW"/>
</dbReference>
<evidence type="ECO:0000256" key="11">
    <source>
        <dbReference type="ARBA" id="ARBA00022843"/>
    </source>
</evidence>
<feature type="compositionally biased region" description="Low complexity" evidence="16">
    <location>
        <begin position="572"/>
        <end position="594"/>
    </location>
</feature>
<dbReference type="InterPro" id="IPR051833">
    <property type="entry name" value="TC-DDR_regulator"/>
</dbReference>
<dbReference type="InterPro" id="IPR041803">
    <property type="entry name" value="DEF1_CUE"/>
</dbReference>
<feature type="compositionally biased region" description="Polar residues" evidence="16">
    <location>
        <begin position="791"/>
        <end position="802"/>
    </location>
</feature>
<dbReference type="GO" id="GO:0000781">
    <property type="term" value="C:chromosome, telomeric region"/>
    <property type="evidence" value="ECO:0007669"/>
    <property type="project" value="UniProtKB-SubCell"/>
</dbReference>
<evidence type="ECO:0000256" key="2">
    <source>
        <dbReference type="ARBA" id="ARBA00004496"/>
    </source>
</evidence>
<keyword evidence="8" id="KW-0597">Phosphoprotein</keyword>
<dbReference type="OMA" id="MYQNQFP"/>
<dbReference type="EMBL" id="KB456266">
    <property type="protein sequence ID" value="EMF11515.1"/>
    <property type="molecule type" value="Genomic_DNA"/>
</dbReference>
<evidence type="ECO:0000313" key="18">
    <source>
        <dbReference type="EMBL" id="EMF11515.1"/>
    </source>
</evidence>
<keyword evidence="10" id="KW-0833">Ubl conjugation pathway</keyword>
<dbReference type="eggNOG" id="ENOG502S359">
    <property type="taxonomic scope" value="Eukaryota"/>
</dbReference>
<evidence type="ECO:0000256" key="3">
    <source>
        <dbReference type="ARBA" id="ARBA00004574"/>
    </source>
</evidence>
<feature type="compositionally biased region" description="Basic and acidic residues" evidence="16">
    <location>
        <begin position="109"/>
        <end position="118"/>
    </location>
</feature>
<feature type="compositionally biased region" description="Polar residues" evidence="16">
    <location>
        <begin position="173"/>
        <end position="204"/>
    </location>
</feature>
<feature type="compositionally biased region" description="Low complexity" evidence="16">
    <location>
        <begin position="293"/>
        <end position="303"/>
    </location>
</feature>
<feature type="compositionally biased region" description="Low complexity" evidence="16">
    <location>
        <begin position="488"/>
        <end position="504"/>
    </location>
</feature>
<keyword evidence="11" id="KW-0832">Ubl conjugation</keyword>
<evidence type="ECO:0000256" key="5">
    <source>
        <dbReference type="ARBA" id="ARBA00020536"/>
    </source>
</evidence>
<feature type="compositionally biased region" description="Low complexity" evidence="16">
    <location>
        <begin position="945"/>
        <end position="959"/>
    </location>
</feature>
<accession>M3AXQ1</accession>
<keyword evidence="9" id="KW-0227">DNA damage</keyword>
<name>M3AXQ1_SPHMS</name>
<evidence type="ECO:0000256" key="8">
    <source>
        <dbReference type="ARBA" id="ARBA00022553"/>
    </source>
</evidence>
<keyword evidence="14" id="KW-0234">DNA repair</keyword>
<keyword evidence="15" id="KW-0539">Nucleus</keyword>
<feature type="compositionally biased region" description="Polar residues" evidence="16">
    <location>
        <begin position="632"/>
        <end position="656"/>
    </location>
</feature>